<evidence type="ECO:0000256" key="8">
    <source>
        <dbReference type="ARBA" id="ARBA00022884"/>
    </source>
</evidence>
<feature type="binding site" evidence="10">
    <location>
        <position position="306"/>
    </location>
    <ligand>
        <name>Zn(2+)</name>
        <dbReference type="ChEBI" id="CHEBI:29105"/>
    </ligand>
</feature>
<sequence>MKGAVGHPLQDLGWTDFFAQAAAPFMAAFSPEAGTELEVGRIVGAQRAAYQVWTAQGPEEALLAGTLRQHAAEPLSQPVIGDWLVVQRLPAGQPLRIVHVLPRRTTFARAVNGGLTEQIIAANVDLVFIVTTPDEDFDLLRLGRYVAAVRQSGVRPVVLLNKTDLVRDTAPFVEQIRALASGLPVHEIAAAEERGLGALRAYFQPGVTAALIGSSGVGKSTLTNRLLGREAALTGSVRQSDQQGRHTTTARTLYALPEGGLLIDNPGLRDIAVWDMAGQPAGFEMIEEVAADCRYRKCTHTTEPGCAVKRAVQQGKITAETLTAYQQSRGLPLRRPKKR</sequence>
<dbReference type="CDD" id="cd01854">
    <property type="entry name" value="YjeQ_EngC"/>
    <property type="match status" value="1"/>
</dbReference>
<dbReference type="Proteomes" id="UP000192582">
    <property type="component" value="Unassembled WGS sequence"/>
</dbReference>
<evidence type="ECO:0000256" key="7">
    <source>
        <dbReference type="ARBA" id="ARBA00022833"/>
    </source>
</evidence>
<keyword evidence="4 10" id="KW-0699">rRNA-binding</keyword>
<comment type="subunit">
    <text evidence="10">Monomer. Associates with 30S ribosomal subunit, binds 16S rRNA.</text>
</comment>
<dbReference type="PROSITE" id="PS51721">
    <property type="entry name" value="G_CP"/>
    <property type="match status" value="1"/>
</dbReference>
<dbReference type="Gene3D" id="3.40.50.300">
    <property type="entry name" value="P-loop containing nucleotide triphosphate hydrolases"/>
    <property type="match status" value="1"/>
</dbReference>
<evidence type="ECO:0000256" key="6">
    <source>
        <dbReference type="ARBA" id="ARBA00022801"/>
    </source>
</evidence>
<dbReference type="GO" id="GO:0042274">
    <property type="term" value="P:ribosomal small subunit biogenesis"/>
    <property type="evidence" value="ECO:0007669"/>
    <property type="project" value="UniProtKB-UniRule"/>
</dbReference>
<dbReference type="NCBIfam" id="TIGR00157">
    <property type="entry name" value="ribosome small subunit-dependent GTPase A"/>
    <property type="match status" value="1"/>
</dbReference>
<keyword evidence="6 10" id="KW-0378">Hydrolase</keyword>
<gene>
    <name evidence="10" type="primary">rsgA</name>
    <name evidence="13" type="ORF">SAMN00790413_02700</name>
</gene>
<dbReference type="EC" id="3.6.1.-" evidence="10"/>
<dbReference type="GO" id="GO:0019843">
    <property type="term" value="F:rRNA binding"/>
    <property type="evidence" value="ECO:0007669"/>
    <property type="project" value="UniProtKB-KW"/>
</dbReference>
<feature type="binding site" evidence="10">
    <location>
        <position position="300"/>
    </location>
    <ligand>
        <name>Zn(2+)</name>
        <dbReference type="ChEBI" id="CHEBI:29105"/>
    </ligand>
</feature>
<evidence type="ECO:0000313" key="14">
    <source>
        <dbReference type="Proteomes" id="UP000192582"/>
    </source>
</evidence>
<dbReference type="InterPro" id="IPR010914">
    <property type="entry name" value="RsgA_GTPase_dom"/>
</dbReference>
<dbReference type="Gene3D" id="1.10.40.50">
    <property type="entry name" value="Probable gtpase engc, domain 3"/>
    <property type="match status" value="1"/>
</dbReference>
<evidence type="ECO:0000256" key="3">
    <source>
        <dbReference type="ARBA" id="ARBA00022723"/>
    </source>
</evidence>
<evidence type="ECO:0000256" key="5">
    <source>
        <dbReference type="ARBA" id="ARBA00022741"/>
    </source>
</evidence>
<dbReference type="EMBL" id="FWWU01000009">
    <property type="protein sequence ID" value="SMB95116.1"/>
    <property type="molecule type" value="Genomic_DNA"/>
</dbReference>
<accession>A0A1W1VP60</accession>
<dbReference type="InterPro" id="IPR030378">
    <property type="entry name" value="G_CP_dom"/>
</dbReference>
<keyword evidence="1 10" id="KW-0963">Cytoplasm</keyword>
<feature type="binding site" evidence="10">
    <location>
        <begin position="213"/>
        <end position="221"/>
    </location>
    <ligand>
        <name>GTP</name>
        <dbReference type="ChEBI" id="CHEBI:37565"/>
    </ligand>
</feature>
<dbReference type="InterPro" id="IPR027417">
    <property type="entry name" value="P-loop_NTPase"/>
</dbReference>
<dbReference type="AlphaFoldDB" id="A0A1W1VP60"/>
<keyword evidence="14" id="KW-1185">Reference proteome</keyword>
<feature type="binding site" evidence="10">
    <location>
        <begin position="161"/>
        <end position="164"/>
    </location>
    <ligand>
        <name>GTP</name>
        <dbReference type="ChEBI" id="CHEBI:37565"/>
    </ligand>
</feature>
<feature type="binding site" evidence="10">
    <location>
        <position position="298"/>
    </location>
    <ligand>
        <name>Zn(2+)</name>
        <dbReference type="ChEBI" id="CHEBI:29105"/>
    </ligand>
</feature>
<evidence type="ECO:0000259" key="12">
    <source>
        <dbReference type="PROSITE" id="PS51721"/>
    </source>
</evidence>
<comment type="similarity">
    <text evidence="10">Belongs to the TRAFAC class YlqF/YawG GTPase family. RsgA subfamily.</text>
</comment>
<dbReference type="PANTHER" id="PTHR32120:SF10">
    <property type="entry name" value="SMALL RIBOSOMAL SUBUNIT BIOGENESIS GTPASE RSGA"/>
    <property type="match status" value="1"/>
</dbReference>
<dbReference type="STRING" id="695939.SAMN00790413_02700"/>
<feature type="domain" description="EngC GTPase" evidence="11">
    <location>
        <begin position="122"/>
        <end position="269"/>
    </location>
</feature>
<evidence type="ECO:0000256" key="1">
    <source>
        <dbReference type="ARBA" id="ARBA00022490"/>
    </source>
</evidence>
<dbReference type="PANTHER" id="PTHR32120">
    <property type="entry name" value="SMALL RIBOSOMAL SUBUNIT BIOGENESIS GTPASE RSGA"/>
    <property type="match status" value="1"/>
</dbReference>
<name>A0A1W1VP60_9DEIO</name>
<evidence type="ECO:0000256" key="9">
    <source>
        <dbReference type="ARBA" id="ARBA00023134"/>
    </source>
</evidence>
<dbReference type="GO" id="GO:0005525">
    <property type="term" value="F:GTP binding"/>
    <property type="evidence" value="ECO:0007669"/>
    <property type="project" value="UniProtKB-UniRule"/>
</dbReference>
<keyword evidence="5 10" id="KW-0547">Nucleotide-binding</keyword>
<keyword evidence="3 10" id="KW-0479">Metal-binding</keyword>
<evidence type="ECO:0000256" key="2">
    <source>
        <dbReference type="ARBA" id="ARBA00022517"/>
    </source>
</evidence>
<feature type="binding site" evidence="10">
    <location>
        <position position="293"/>
    </location>
    <ligand>
        <name>Zn(2+)</name>
        <dbReference type="ChEBI" id="CHEBI:29105"/>
    </ligand>
</feature>
<comment type="function">
    <text evidence="10">One of several proteins that assist in the late maturation steps of the functional core of the 30S ribosomal subunit. Helps release RbfA from mature subunits. May play a role in the assembly of ribosomal proteins into the subunit. Circularly permuted GTPase that catalyzes slow GTP hydrolysis, GTPase activity is stimulated by the 30S ribosomal subunit.</text>
</comment>
<dbReference type="PROSITE" id="PS50936">
    <property type="entry name" value="ENGC_GTPASE"/>
    <property type="match status" value="1"/>
</dbReference>
<evidence type="ECO:0000256" key="4">
    <source>
        <dbReference type="ARBA" id="ARBA00022730"/>
    </source>
</evidence>
<keyword evidence="8 10" id="KW-0694">RNA-binding</keyword>
<dbReference type="InterPro" id="IPR004881">
    <property type="entry name" value="Ribosome_biogen_GTPase_RsgA"/>
</dbReference>
<reference evidence="13 14" key="1">
    <citation type="submission" date="2017-04" db="EMBL/GenBank/DDBJ databases">
        <authorList>
            <person name="Afonso C.L."/>
            <person name="Miller P.J."/>
            <person name="Scott M.A."/>
            <person name="Spackman E."/>
            <person name="Goraichik I."/>
            <person name="Dimitrov K.M."/>
            <person name="Suarez D.L."/>
            <person name="Swayne D.E."/>
        </authorList>
    </citation>
    <scope>NUCLEOTIDE SEQUENCE [LARGE SCALE GENOMIC DNA]</scope>
    <source>
        <strain evidence="13 14">KR-140</strain>
    </source>
</reference>
<evidence type="ECO:0000313" key="13">
    <source>
        <dbReference type="EMBL" id="SMB95116.1"/>
    </source>
</evidence>
<dbReference type="GO" id="GO:0046872">
    <property type="term" value="F:metal ion binding"/>
    <property type="evidence" value="ECO:0007669"/>
    <property type="project" value="UniProtKB-KW"/>
</dbReference>
<evidence type="ECO:0000259" key="11">
    <source>
        <dbReference type="PROSITE" id="PS50936"/>
    </source>
</evidence>
<dbReference type="HAMAP" id="MF_01820">
    <property type="entry name" value="GTPase_RsgA"/>
    <property type="match status" value="1"/>
</dbReference>
<keyword evidence="2 10" id="KW-0690">Ribosome biogenesis</keyword>
<dbReference type="GO" id="GO:0003924">
    <property type="term" value="F:GTPase activity"/>
    <property type="evidence" value="ECO:0007669"/>
    <property type="project" value="UniProtKB-UniRule"/>
</dbReference>
<proteinExistence type="inferred from homology"/>
<evidence type="ECO:0000256" key="10">
    <source>
        <dbReference type="HAMAP-Rule" id="MF_01820"/>
    </source>
</evidence>
<comment type="cofactor">
    <cofactor evidence="10">
        <name>Zn(2+)</name>
        <dbReference type="ChEBI" id="CHEBI:29105"/>
    </cofactor>
    <text evidence="10">Binds 1 zinc ion per subunit.</text>
</comment>
<dbReference type="GO" id="GO:0005737">
    <property type="term" value="C:cytoplasm"/>
    <property type="evidence" value="ECO:0007669"/>
    <property type="project" value="UniProtKB-SubCell"/>
</dbReference>
<dbReference type="Pfam" id="PF03193">
    <property type="entry name" value="RsgA_GTPase"/>
    <property type="match status" value="1"/>
</dbReference>
<protein>
    <recommendedName>
        <fullName evidence="10">Small ribosomal subunit biogenesis GTPase RsgA</fullName>
        <ecNumber evidence="10">3.6.1.-</ecNumber>
    </recommendedName>
</protein>
<organism evidence="13 14">
    <name type="scientific">Deinococcus hopiensis KR-140</name>
    <dbReference type="NCBI Taxonomy" id="695939"/>
    <lineage>
        <taxon>Bacteria</taxon>
        <taxon>Thermotogati</taxon>
        <taxon>Deinococcota</taxon>
        <taxon>Deinococci</taxon>
        <taxon>Deinococcales</taxon>
        <taxon>Deinococcaceae</taxon>
        <taxon>Deinococcus</taxon>
    </lineage>
</organism>
<comment type="subcellular location">
    <subcellularLocation>
        <location evidence="10">Cytoplasm</location>
    </subcellularLocation>
</comment>
<keyword evidence="9 10" id="KW-0342">GTP-binding</keyword>
<keyword evidence="7 10" id="KW-0862">Zinc</keyword>
<feature type="domain" description="CP-type G" evidence="12">
    <location>
        <begin position="116"/>
        <end position="271"/>
    </location>
</feature>
<dbReference type="SUPFAM" id="SSF52540">
    <property type="entry name" value="P-loop containing nucleoside triphosphate hydrolases"/>
    <property type="match status" value="1"/>
</dbReference>